<sequence>MAQEGLSGGEDDYWVEEASALVEAVAAKNCHLHEPPLNCWFSLKGCEDLLF</sequence>
<name>A0A7J8PM09_GOSRA</name>
<reference evidence="1 2" key="1">
    <citation type="journal article" date="2019" name="Genome Biol. Evol.">
        <title>Insights into the evolution of the New World diploid cottons (Gossypium, subgenus Houzingenia) based on genome sequencing.</title>
        <authorList>
            <person name="Grover C.E."/>
            <person name="Arick M.A. 2nd"/>
            <person name="Thrash A."/>
            <person name="Conover J.L."/>
            <person name="Sanders W.S."/>
            <person name="Peterson D.G."/>
            <person name="Frelichowski J.E."/>
            <person name="Scheffler J.A."/>
            <person name="Scheffler B.E."/>
            <person name="Wendel J.F."/>
        </authorList>
    </citation>
    <scope>NUCLEOTIDE SEQUENCE [LARGE SCALE GENOMIC DNA]</scope>
    <source>
        <strain evidence="1">8</strain>
        <tissue evidence="1">Leaf</tissue>
    </source>
</reference>
<comment type="caution">
    <text evidence="1">The sequence shown here is derived from an EMBL/GenBank/DDBJ whole genome shotgun (WGS) entry which is preliminary data.</text>
</comment>
<dbReference type="EMBL" id="JABEZZ010000007">
    <property type="protein sequence ID" value="MBA0590284.1"/>
    <property type="molecule type" value="Genomic_DNA"/>
</dbReference>
<evidence type="ECO:0000313" key="1">
    <source>
        <dbReference type="EMBL" id="MBA0590284.1"/>
    </source>
</evidence>
<organism evidence="1 2">
    <name type="scientific">Gossypium raimondii</name>
    <name type="common">Peruvian cotton</name>
    <name type="synonym">Gossypium klotzschianum subsp. raimondii</name>
    <dbReference type="NCBI Taxonomy" id="29730"/>
    <lineage>
        <taxon>Eukaryota</taxon>
        <taxon>Viridiplantae</taxon>
        <taxon>Streptophyta</taxon>
        <taxon>Embryophyta</taxon>
        <taxon>Tracheophyta</taxon>
        <taxon>Spermatophyta</taxon>
        <taxon>Magnoliopsida</taxon>
        <taxon>eudicotyledons</taxon>
        <taxon>Gunneridae</taxon>
        <taxon>Pentapetalae</taxon>
        <taxon>rosids</taxon>
        <taxon>malvids</taxon>
        <taxon>Malvales</taxon>
        <taxon>Malvaceae</taxon>
        <taxon>Malvoideae</taxon>
        <taxon>Gossypium</taxon>
    </lineage>
</organism>
<evidence type="ECO:0000313" key="2">
    <source>
        <dbReference type="Proteomes" id="UP000593578"/>
    </source>
</evidence>
<accession>A0A7J8PM09</accession>
<proteinExistence type="predicted"/>
<dbReference type="AlphaFoldDB" id="A0A7J8PM09"/>
<dbReference type="Proteomes" id="UP000593578">
    <property type="component" value="Unassembled WGS sequence"/>
</dbReference>
<gene>
    <name evidence="1" type="ORF">Gorai_018997</name>
</gene>
<protein>
    <submittedName>
        <fullName evidence="1">Uncharacterized protein</fullName>
    </submittedName>
</protein>